<dbReference type="PANTHER" id="PTHR46499:SF1">
    <property type="entry name" value="QUEUINE TRNA-RIBOSYLTRANSFERASE"/>
    <property type="match status" value="1"/>
</dbReference>
<feature type="binding site" evidence="7">
    <location>
        <position position="335"/>
    </location>
    <ligand>
        <name>Zn(2+)</name>
        <dbReference type="ChEBI" id="CHEBI:29105"/>
    </ligand>
</feature>
<feature type="region of interest" description="RNA binding; important for wobble base 34 recognition" evidence="7">
    <location>
        <begin position="271"/>
        <end position="275"/>
    </location>
</feature>
<evidence type="ECO:0000256" key="6">
    <source>
        <dbReference type="ARBA" id="ARBA00050112"/>
    </source>
</evidence>
<dbReference type="Gene3D" id="3.20.20.105">
    <property type="entry name" value="Queuine tRNA-ribosyltransferase-like"/>
    <property type="match status" value="1"/>
</dbReference>
<feature type="binding site" evidence="7">
    <location>
        <position position="306"/>
    </location>
    <ligand>
        <name>Zn(2+)</name>
        <dbReference type="ChEBI" id="CHEBI:29105"/>
    </ligand>
</feature>
<dbReference type="InterPro" id="IPR050076">
    <property type="entry name" value="ArchSynthase1/Queuine_TRR"/>
</dbReference>
<comment type="similarity">
    <text evidence="7">Belongs to the queuine tRNA-ribosyltransferase family.</text>
</comment>
<keyword evidence="7" id="KW-0479">Metal-binding</keyword>
<gene>
    <name evidence="7" type="primary">tgt</name>
    <name evidence="10" type="ORF">EJ913_20080</name>
</gene>
<feature type="binding site" evidence="7">
    <location>
        <position position="146"/>
    </location>
    <ligand>
        <name>substrate</name>
    </ligand>
</feature>
<dbReference type="SUPFAM" id="SSF51713">
    <property type="entry name" value="tRNA-guanine transglycosylase"/>
    <property type="match status" value="1"/>
</dbReference>
<comment type="catalytic activity">
    <reaction evidence="6 7">
        <text>7-aminomethyl-7-carbaguanine + guanosine(34) in tRNA = 7-aminomethyl-7-carbaguanosine(34) in tRNA + guanine</text>
        <dbReference type="Rhea" id="RHEA:24104"/>
        <dbReference type="Rhea" id="RHEA-COMP:10341"/>
        <dbReference type="Rhea" id="RHEA-COMP:10342"/>
        <dbReference type="ChEBI" id="CHEBI:16235"/>
        <dbReference type="ChEBI" id="CHEBI:58703"/>
        <dbReference type="ChEBI" id="CHEBI:74269"/>
        <dbReference type="ChEBI" id="CHEBI:82833"/>
        <dbReference type="EC" id="2.4.2.29"/>
    </reaction>
</comment>
<accession>A0A433J503</accession>
<feature type="binding site" evidence="7">
    <location>
        <position position="309"/>
    </location>
    <ligand>
        <name>Zn(2+)</name>
        <dbReference type="ChEBI" id="CHEBI:29105"/>
    </ligand>
</feature>
<dbReference type="PANTHER" id="PTHR46499">
    <property type="entry name" value="QUEUINE TRNA-RIBOSYLTRANSFERASE"/>
    <property type="match status" value="1"/>
</dbReference>
<dbReference type="Proteomes" id="UP000280346">
    <property type="component" value="Unassembled WGS sequence"/>
</dbReference>
<sequence>MTGIGFELLATDGRARRGRVTTAHGSIETPAFMPVGTAATVKAMTTDAVASTGAEILLGNTYHLMLRPTAERVAQLGGLHRFMNWDKPILTDSGGFQVMSLSDLRTMSEEGVTFKSHLDGSRHHLTPERSIQIQHLLDSNITMCLDECTPFPATEAQAESSMRLSMRWARRSKDAFVERPGYGLFGIVQGSVYPELRAESVAALSDIGFDGYAIGGLAVGEGQETMFTVLDFTEPAMLKQRPRYLMGVGRPSDLIGAVRRGVDMFDCVMPTRSGRTGQAFVRRGTINIRNARHAHDDRPLDAECGCPACRSYGRGYLHHLFKANEMLGPMLLTWHNLHYYQDLMREMRGAIAEGRFEQVASALEARLTEGDVEATTDPIAKPPKPPKQNRPPKPEAKTEAAAETKDTTDEQ</sequence>
<dbReference type="GO" id="GO:0005829">
    <property type="term" value="C:cytosol"/>
    <property type="evidence" value="ECO:0007669"/>
    <property type="project" value="TreeGrafter"/>
</dbReference>
<dbReference type="InterPro" id="IPR004803">
    <property type="entry name" value="TGT"/>
</dbReference>
<dbReference type="GO" id="GO:0008479">
    <property type="term" value="F:tRNA-guanosine(34) queuine transglycosylase activity"/>
    <property type="evidence" value="ECO:0007669"/>
    <property type="project" value="UniProtKB-UniRule"/>
</dbReference>
<keyword evidence="3 7" id="KW-0808">Transferase</keyword>
<feature type="compositionally biased region" description="Basic and acidic residues" evidence="8">
    <location>
        <begin position="392"/>
        <end position="411"/>
    </location>
</feature>
<keyword evidence="5 7" id="KW-0671">Queuosine biosynthesis</keyword>
<dbReference type="GO" id="GO:0046872">
    <property type="term" value="F:metal ion binding"/>
    <property type="evidence" value="ECO:0007669"/>
    <property type="project" value="UniProtKB-KW"/>
</dbReference>
<evidence type="ECO:0000256" key="8">
    <source>
        <dbReference type="SAM" id="MobiDB-lite"/>
    </source>
</evidence>
<dbReference type="NCBIfam" id="TIGR00449">
    <property type="entry name" value="tgt_general"/>
    <property type="match status" value="1"/>
</dbReference>
<evidence type="ECO:0000313" key="10">
    <source>
        <dbReference type="EMBL" id="RUQ67521.1"/>
    </source>
</evidence>
<name>A0A433J503_9PROT</name>
<feature type="binding site" evidence="7">
    <location>
        <position position="304"/>
    </location>
    <ligand>
        <name>Zn(2+)</name>
        <dbReference type="ChEBI" id="CHEBI:29105"/>
    </ligand>
</feature>
<dbReference type="NCBIfam" id="TIGR00430">
    <property type="entry name" value="Q_tRNA_tgt"/>
    <property type="match status" value="1"/>
</dbReference>
<feature type="region of interest" description="Disordered" evidence="8">
    <location>
        <begin position="367"/>
        <end position="411"/>
    </location>
</feature>
<dbReference type="InterPro" id="IPR036511">
    <property type="entry name" value="TGT-like_sf"/>
</dbReference>
<keyword evidence="2 7" id="KW-0328">Glycosyltransferase</keyword>
<feature type="active site" description="Nucleophile" evidence="7">
    <location>
        <position position="266"/>
    </location>
</feature>
<protein>
    <recommendedName>
        <fullName evidence="7">Queuine tRNA-ribosyltransferase</fullName>
        <ecNumber evidence="7">2.4.2.29</ecNumber>
    </recommendedName>
    <alternativeName>
        <fullName evidence="7">Guanine insertion enzyme</fullName>
    </alternativeName>
    <alternativeName>
        <fullName evidence="7">tRNA-guanine transglycosylase</fullName>
    </alternativeName>
</protein>
<feature type="binding site" evidence="7">
    <location>
        <position position="216"/>
    </location>
    <ligand>
        <name>substrate</name>
    </ligand>
</feature>
<dbReference type="EMBL" id="RZIJ01000017">
    <property type="protein sequence ID" value="RUQ67521.1"/>
    <property type="molecule type" value="Genomic_DNA"/>
</dbReference>
<evidence type="ECO:0000259" key="9">
    <source>
        <dbReference type="Pfam" id="PF01702"/>
    </source>
</evidence>
<dbReference type="EC" id="2.4.2.29" evidence="7"/>
<evidence type="ECO:0000256" key="5">
    <source>
        <dbReference type="ARBA" id="ARBA00022785"/>
    </source>
</evidence>
<keyword evidence="4 7" id="KW-0819">tRNA processing</keyword>
<evidence type="ECO:0000256" key="2">
    <source>
        <dbReference type="ARBA" id="ARBA00022676"/>
    </source>
</evidence>
<proteinExistence type="inferred from homology"/>
<feature type="compositionally biased region" description="Pro residues" evidence="8">
    <location>
        <begin position="380"/>
        <end position="391"/>
    </location>
</feature>
<reference evidence="10 11" key="1">
    <citation type="submission" date="2018-12" db="EMBL/GenBank/DDBJ databases">
        <authorList>
            <person name="Yang Y."/>
        </authorList>
    </citation>
    <scope>NUCLEOTIDE SEQUENCE [LARGE SCALE GENOMIC DNA]</scope>
    <source>
        <strain evidence="10 11">GSF71</strain>
    </source>
</reference>
<dbReference type="AlphaFoldDB" id="A0A433J503"/>
<keyword evidence="11" id="KW-1185">Reference proteome</keyword>
<dbReference type="FunFam" id="3.20.20.105:FF:000001">
    <property type="entry name" value="Queuine tRNA-ribosyltransferase"/>
    <property type="match status" value="1"/>
</dbReference>
<evidence type="ECO:0000256" key="4">
    <source>
        <dbReference type="ARBA" id="ARBA00022694"/>
    </source>
</evidence>
<dbReference type="UniPathway" id="UPA00392"/>
<comment type="subunit">
    <text evidence="7">Homodimer. Within each dimer, one monomer is responsible for RNA recognition and catalysis, while the other monomer binds to the replacement base PreQ1.</text>
</comment>
<comment type="pathway">
    <text evidence="1 7">tRNA modification; tRNA-queuosine biosynthesis.</text>
</comment>
<dbReference type="HAMAP" id="MF_00168">
    <property type="entry name" value="Q_tRNA_Tgt"/>
    <property type="match status" value="1"/>
</dbReference>
<organism evidence="10 11">
    <name type="scientific">Azospirillum doebereinerae</name>
    <dbReference type="NCBI Taxonomy" id="92933"/>
    <lineage>
        <taxon>Bacteria</taxon>
        <taxon>Pseudomonadati</taxon>
        <taxon>Pseudomonadota</taxon>
        <taxon>Alphaproteobacteria</taxon>
        <taxon>Rhodospirillales</taxon>
        <taxon>Azospirillaceae</taxon>
        <taxon>Azospirillum</taxon>
    </lineage>
</organism>
<evidence type="ECO:0000256" key="1">
    <source>
        <dbReference type="ARBA" id="ARBA00004691"/>
    </source>
</evidence>
<dbReference type="InterPro" id="IPR002616">
    <property type="entry name" value="tRNA_ribo_trans-like"/>
</dbReference>
<evidence type="ECO:0000256" key="3">
    <source>
        <dbReference type="ARBA" id="ARBA00022679"/>
    </source>
</evidence>
<feature type="region of interest" description="RNA binding" evidence="7">
    <location>
        <begin position="247"/>
        <end position="253"/>
    </location>
</feature>
<comment type="caution">
    <text evidence="10">The sequence shown here is derived from an EMBL/GenBank/DDBJ whole genome shotgun (WGS) entry which is preliminary data.</text>
</comment>
<feature type="active site" description="Proton acceptor" evidence="7">
    <location>
        <position position="92"/>
    </location>
</feature>
<dbReference type="RefSeq" id="WP_127001173.1">
    <property type="nucleotide sequence ID" value="NZ_JBNPXW010000015.1"/>
</dbReference>
<feature type="binding site" evidence="7">
    <location>
        <begin position="92"/>
        <end position="96"/>
    </location>
    <ligand>
        <name>substrate</name>
    </ligand>
</feature>
<comment type="cofactor">
    <cofactor evidence="7">
        <name>Zn(2+)</name>
        <dbReference type="ChEBI" id="CHEBI:29105"/>
    </cofactor>
    <text evidence="7">Binds 1 zinc ion per subunit.</text>
</comment>
<evidence type="ECO:0000256" key="7">
    <source>
        <dbReference type="HAMAP-Rule" id="MF_00168"/>
    </source>
</evidence>
<keyword evidence="7" id="KW-0862">Zinc</keyword>
<evidence type="ECO:0000313" key="11">
    <source>
        <dbReference type="Proteomes" id="UP000280346"/>
    </source>
</evidence>
<comment type="function">
    <text evidence="7">Catalyzes the base-exchange of a guanine (G) residue with the queuine precursor 7-aminomethyl-7-deazaguanine (PreQ1) at position 34 (anticodon wobble position) in tRNAs with GU(N) anticodons (tRNA-Asp, -Asn, -His and -Tyr). Catalysis occurs through a double-displacement mechanism. The nucleophile active site attacks the C1' of nucleotide 34 to detach the guanine base from the RNA, forming a covalent enzyme-RNA intermediate. The proton acceptor active site deprotonates the incoming PreQ1, allowing a nucleophilic attack on the C1' of the ribose to form the product. After dissociation, two additional enzymatic reactions on the tRNA convert PreQ1 to queuine (Q), resulting in the hypermodified nucleoside queuosine (7-(((4,5-cis-dihydroxy-2-cyclopenten-1-yl)amino)methyl)-7-deazaguanosine).</text>
</comment>
<feature type="binding site" evidence="7">
    <location>
        <position position="189"/>
    </location>
    <ligand>
        <name>substrate</name>
    </ligand>
</feature>
<dbReference type="GO" id="GO:0008616">
    <property type="term" value="P:tRNA queuosine(34) biosynthetic process"/>
    <property type="evidence" value="ECO:0007669"/>
    <property type="project" value="UniProtKB-UniRule"/>
</dbReference>
<feature type="domain" description="tRNA-guanine(15) transglycosylase-like" evidence="9">
    <location>
        <begin position="14"/>
        <end position="363"/>
    </location>
</feature>
<dbReference type="Pfam" id="PF01702">
    <property type="entry name" value="TGT"/>
    <property type="match status" value="1"/>
</dbReference>
<dbReference type="OrthoDB" id="9805417at2"/>